<proteinExistence type="predicted"/>
<sequence length="107" mass="11519">MGLLQDGGYRVGVGVDNAVGMDLVHHIQKGFFGQCPESVYKFAVSILFHIVVHFFIKAAANIIGKEIGFFNNGIDESVGLIEQITNNSSVAFLFKGVLKGCGHHLVA</sequence>
<gene>
    <name evidence="1" type="ORF">SDC9_197486</name>
</gene>
<name>A0A645IG97_9ZZZZ</name>
<organism evidence="1">
    <name type="scientific">bioreactor metagenome</name>
    <dbReference type="NCBI Taxonomy" id="1076179"/>
    <lineage>
        <taxon>unclassified sequences</taxon>
        <taxon>metagenomes</taxon>
        <taxon>ecological metagenomes</taxon>
    </lineage>
</organism>
<dbReference type="EMBL" id="VSSQ01113499">
    <property type="protein sequence ID" value="MPN49862.1"/>
    <property type="molecule type" value="Genomic_DNA"/>
</dbReference>
<evidence type="ECO:0000313" key="1">
    <source>
        <dbReference type="EMBL" id="MPN49862.1"/>
    </source>
</evidence>
<reference evidence="1" key="1">
    <citation type="submission" date="2019-08" db="EMBL/GenBank/DDBJ databases">
        <authorList>
            <person name="Kucharzyk K."/>
            <person name="Murdoch R.W."/>
            <person name="Higgins S."/>
            <person name="Loffler F."/>
        </authorList>
    </citation>
    <scope>NUCLEOTIDE SEQUENCE</scope>
</reference>
<accession>A0A645IG97</accession>
<protein>
    <submittedName>
        <fullName evidence="1">Uncharacterized protein</fullName>
    </submittedName>
</protein>
<dbReference type="AlphaFoldDB" id="A0A645IG97"/>
<comment type="caution">
    <text evidence="1">The sequence shown here is derived from an EMBL/GenBank/DDBJ whole genome shotgun (WGS) entry which is preliminary data.</text>
</comment>